<dbReference type="EMBL" id="JAGMWT010000003">
    <property type="protein sequence ID" value="KAH7132268.1"/>
    <property type="molecule type" value="Genomic_DNA"/>
</dbReference>
<dbReference type="PANTHER" id="PTHR42040">
    <property type="entry name" value="INNER KINETOCHORE SUBUNIT FTA4"/>
    <property type="match status" value="1"/>
</dbReference>
<dbReference type="PANTHER" id="PTHR42040:SF1">
    <property type="entry name" value="INNER KINETOCHORE SUBUNIT FTA4"/>
    <property type="match status" value="1"/>
</dbReference>
<reference evidence="2" key="1">
    <citation type="journal article" date="2021" name="Nat. Commun.">
        <title>Genetic determinants of endophytism in the Arabidopsis root mycobiome.</title>
        <authorList>
            <person name="Mesny F."/>
            <person name="Miyauchi S."/>
            <person name="Thiergart T."/>
            <person name="Pickel B."/>
            <person name="Atanasova L."/>
            <person name="Karlsson M."/>
            <person name="Huettel B."/>
            <person name="Barry K.W."/>
            <person name="Haridas S."/>
            <person name="Chen C."/>
            <person name="Bauer D."/>
            <person name="Andreopoulos W."/>
            <person name="Pangilinan J."/>
            <person name="LaButti K."/>
            <person name="Riley R."/>
            <person name="Lipzen A."/>
            <person name="Clum A."/>
            <person name="Drula E."/>
            <person name="Henrissat B."/>
            <person name="Kohler A."/>
            <person name="Grigoriev I.V."/>
            <person name="Martin F.M."/>
            <person name="Hacquard S."/>
        </authorList>
    </citation>
    <scope>NUCLEOTIDE SEQUENCE</scope>
    <source>
        <strain evidence="2">MPI-CAGE-CH-0243</strain>
    </source>
</reference>
<keyword evidence="3" id="KW-1185">Reference proteome</keyword>
<name>A0A9P9E724_9PLEO</name>
<gene>
    <name evidence="2" type="ORF">B0J11DRAFT_428181</name>
</gene>
<accession>A0A9P9E724</accession>
<feature type="region of interest" description="Disordered" evidence="1">
    <location>
        <begin position="306"/>
        <end position="334"/>
    </location>
</feature>
<dbReference type="AlphaFoldDB" id="A0A9P9E724"/>
<evidence type="ECO:0000313" key="3">
    <source>
        <dbReference type="Proteomes" id="UP000700596"/>
    </source>
</evidence>
<protein>
    <submittedName>
        <fullName evidence="2">Kinetochore complex Fta4 of Sim4 subunit, or CENP-50-domain-containing protein</fullName>
    </submittedName>
</protein>
<sequence length="440" mass="49451">MSTAVALHDIQPSAKDNGTVQYRAAPKVKTRSSLSSQEGESWVTEPQDAASLQLPLDSCSFVPTRTYWITPHGMLTKEITVLDLTTDLQTPFVDFSNAYKDEVKKTLKDHTFTPIFSARRTNWLGLKYIITGSDNQKLADWKHPWSSVGEATLTFPEGSPHSSHTISLKNKRWGLRTESFTINSVPFIWEMNSLWHSNAMTLFKVYGSGEQQKRVEVGKYAQKWWGSFVCGGTFVVDENEIDGFIACLTLVHSKQMTDHVVEQIDLLYWEAGATSVDMNEGDETSAQDSDVLKQGDDLTLDKNIAKLPATWNPSANPPSTADEQEDEEPPTQDSYMEAAARLQDLSAQRLLLQQKLNTYQTLMSLLEPYRNPQENVQPNLINKDAPLTTELNKTRTLAIRVAGRVGEKYGQEILETPPDEDDEMELDDGKARVENVLSTW</sequence>
<dbReference type="Proteomes" id="UP000700596">
    <property type="component" value="Unassembled WGS sequence"/>
</dbReference>
<dbReference type="Pfam" id="PF13093">
    <property type="entry name" value="FTA4"/>
    <property type="match status" value="1"/>
</dbReference>
<dbReference type="InterPro" id="IPR025207">
    <property type="entry name" value="Sim4_Fta4"/>
</dbReference>
<feature type="compositionally biased region" description="Polar residues" evidence="1">
    <location>
        <begin position="311"/>
        <end position="321"/>
    </location>
</feature>
<evidence type="ECO:0000256" key="1">
    <source>
        <dbReference type="SAM" id="MobiDB-lite"/>
    </source>
</evidence>
<evidence type="ECO:0000313" key="2">
    <source>
        <dbReference type="EMBL" id="KAH7132268.1"/>
    </source>
</evidence>
<dbReference type="OrthoDB" id="21214at2759"/>
<proteinExistence type="predicted"/>
<organism evidence="2 3">
    <name type="scientific">Dendryphion nanum</name>
    <dbReference type="NCBI Taxonomy" id="256645"/>
    <lineage>
        <taxon>Eukaryota</taxon>
        <taxon>Fungi</taxon>
        <taxon>Dikarya</taxon>
        <taxon>Ascomycota</taxon>
        <taxon>Pezizomycotina</taxon>
        <taxon>Dothideomycetes</taxon>
        <taxon>Pleosporomycetidae</taxon>
        <taxon>Pleosporales</taxon>
        <taxon>Torulaceae</taxon>
        <taxon>Dendryphion</taxon>
    </lineage>
</organism>
<dbReference type="GO" id="GO:0031511">
    <property type="term" value="C:Mis6-Sim4 complex"/>
    <property type="evidence" value="ECO:0007669"/>
    <property type="project" value="InterPro"/>
</dbReference>
<comment type="caution">
    <text evidence="2">The sequence shown here is derived from an EMBL/GenBank/DDBJ whole genome shotgun (WGS) entry which is preliminary data.</text>
</comment>
<feature type="region of interest" description="Disordered" evidence="1">
    <location>
        <begin position="26"/>
        <end position="46"/>
    </location>
</feature>